<proteinExistence type="predicted"/>
<accession>A0A238VSV6</accession>
<dbReference type="AlphaFoldDB" id="A0A238VSV6"/>
<reference evidence="1 2" key="1">
    <citation type="submission" date="2017-06" db="EMBL/GenBank/DDBJ databases">
        <authorList>
            <person name="Kim H.J."/>
            <person name="Triplett B.A."/>
        </authorList>
    </citation>
    <scope>NUCLEOTIDE SEQUENCE [LARGE SCALE GENOMIC DNA]</scope>
    <source>
        <strain evidence="1 2">DSM 25597</strain>
    </source>
</reference>
<dbReference type="EMBL" id="FZNY01000001">
    <property type="protein sequence ID" value="SNR36589.1"/>
    <property type="molecule type" value="Genomic_DNA"/>
</dbReference>
<evidence type="ECO:0000313" key="2">
    <source>
        <dbReference type="Proteomes" id="UP000198379"/>
    </source>
</evidence>
<sequence>MKRILRFFPLRNDLCHIHIYDVITSVYNYWMRDFAYMVFNSIMPVKSERFNTKIYIFERYSTLCTSHINMNTSLFMYNRAVLKPVLQKK</sequence>
<gene>
    <name evidence="1" type="ORF">SAMN06265376_101210</name>
</gene>
<evidence type="ECO:0000313" key="1">
    <source>
        <dbReference type="EMBL" id="SNR36589.1"/>
    </source>
</evidence>
<dbReference type="Proteomes" id="UP000198379">
    <property type="component" value="Unassembled WGS sequence"/>
</dbReference>
<dbReference type="RefSeq" id="WP_089369578.1">
    <property type="nucleotide sequence ID" value="NZ_BMEP01000002.1"/>
</dbReference>
<organism evidence="1 2">
    <name type="scientific">Dokdonia pacifica</name>
    <dbReference type="NCBI Taxonomy" id="1627892"/>
    <lineage>
        <taxon>Bacteria</taxon>
        <taxon>Pseudomonadati</taxon>
        <taxon>Bacteroidota</taxon>
        <taxon>Flavobacteriia</taxon>
        <taxon>Flavobacteriales</taxon>
        <taxon>Flavobacteriaceae</taxon>
        <taxon>Dokdonia</taxon>
    </lineage>
</organism>
<name>A0A238VSV6_9FLAO</name>
<protein>
    <submittedName>
        <fullName evidence="1">Uncharacterized protein</fullName>
    </submittedName>
</protein>
<keyword evidence="2" id="KW-1185">Reference proteome</keyword>